<evidence type="ECO:0000259" key="2">
    <source>
        <dbReference type="Pfam" id="PF13472"/>
    </source>
</evidence>
<reference evidence="3 4" key="1">
    <citation type="submission" date="2013-04" db="EMBL/GenBank/DDBJ databases">
        <title>Complete genome sequence of Corynebacterium humireducens DSM 45392(T), isolated from a wastewater-fed microbial fuel cell.</title>
        <authorList>
            <person name="Ruckert C."/>
            <person name="Albersmeier A."/>
            <person name="Kalinowski J."/>
        </authorList>
    </citation>
    <scope>NUCLEOTIDE SEQUENCE [LARGE SCALE GENOMIC DNA]</scope>
    <source>
        <strain evidence="4">MFC-5</strain>
    </source>
</reference>
<proteinExistence type="predicted"/>
<dbReference type="OrthoDB" id="4529562at2"/>
<feature type="domain" description="SGNH hydrolase-type esterase" evidence="2">
    <location>
        <begin position="48"/>
        <end position="294"/>
    </location>
</feature>
<evidence type="ECO:0000256" key="1">
    <source>
        <dbReference type="SAM" id="MobiDB-lite"/>
    </source>
</evidence>
<dbReference type="RefSeq" id="WP_040084721.1">
    <property type="nucleotide sequence ID" value="NZ_BCSU01000008.1"/>
</dbReference>
<dbReference type="STRING" id="1223515.B842_01175"/>
<accession>A0A0B5D0C3</accession>
<feature type="region of interest" description="Disordered" evidence="1">
    <location>
        <begin position="73"/>
        <end position="99"/>
    </location>
</feature>
<dbReference type="HOGENOM" id="CLU_038449_2_1_11"/>
<dbReference type="Gene3D" id="3.40.50.1110">
    <property type="entry name" value="SGNH hydrolase"/>
    <property type="match status" value="1"/>
</dbReference>
<dbReference type="AlphaFoldDB" id="A0A0B5D0C3"/>
<name>A0A0B5D0C3_9CORY</name>
<dbReference type="EMBL" id="CP005286">
    <property type="protein sequence ID" value="AJE32091.1"/>
    <property type="molecule type" value="Genomic_DNA"/>
</dbReference>
<evidence type="ECO:0000313" key="4">
    <source>
        <dbReference type="Proteomes" id="UP000031524"/>
    </source>
</evidence>
<dbReference type="Pfam" id="PF13472">
    <property type="entry name" value="Lipase_GDSL_2"/>
    <property type="match status" value="1"/>
</dbReference>
<organism evidence="3 4">
    <name type="scientific">Corynebacterium humireducens NBRC 106098 = DSM 45392</name>
    <dbReference type="NCBI Taxonomy" id="1223515"/>
    <lineage>
        <taxon>Bacteria</taxon>
        <taxon>Bacillati</taxon>
        <taxon>Actinomycetota</taxon>
        <taxon>Actinomycetes</taxon>
        <taxon>Mycobacteriales</taxon>
        <taxon>Corynebacteriaceae</taxon>
        <taxon>Corynebacterium</taxon>
    </lineage>
</organism>
<dbReference type="InterPro" id="IPR036514">
    <property type="entry name" value="SGNH_hydro_sf"/>
</dbReference>
<dbReference type="InterPro" id="IPR013830">
    <property type="entry name" value="SGNH_hydro"/>
</dbReference>
<protein>
    <recommendedName>
        <fullName evidence="2">SGNH hydrolase-type esterase domain-containing protein</fullName>
    </recommendedName>
</protein>
<keyword evidence="4" id="KW-1185">Reference proteome</keyword>
<dbReference type="Proteomes" id="UP000031524">
    <property type="component" value="Chromosome"/>
</dbReference>
<sequence>MPHLSLAPLANQRLRVILVSLIMLTGFVTVTVAAAPGADAQQRNLVVFGDSIIADTPTPQYLVNRLGSLSSNSSLSSASSESSENPESSGSSFQQCPTSDNNYGIRAGRKLGLPAWDYSCAGTTSISPGPQFSTQVDRALQAGALTPATARVIITTGFNDTYNNGNQSEQQIRARFVDAMRPQVQRIRNAAPNARIQIVGYATITDHDHVCLVHLGANIHDRTYAPQVGYWERLSQDMQRDLANATGAQFVDMKPSTRDRGMCAPDHLRGWAGLFDFHAGPGNMPIHMTDRGHEHVANVIAAS</sequence>
<dbReference type="KEGG" id="chm:B842_01175"/>
<gene>
    <name evidence="3" type="ORF">B842_01175</name>
</gene>
<dbReference type="SUPFAM" id="SSF52266">
    <property type="entry name" value="SGNH hydrolase"/>
    <property type="match status" value="1"/>
</dbReference>
<feature type="compositionally biased region" description="Low complexity" evidence="1">
    <location>
        <begin position="73"/>
        <end position="92"/>
    </location>
</feature>
<evidence type="ECO:0000313" key="3">
    <source>
        <dbReference type="EMBL" id="AJE32091.1"/>
    </source>
</evidence>